<reference evidence="1 2" key="1">
    <citation type="submission" date="2021-06" db="EMBL/GenBank/DDBJ databases">
        <authorList>
            <person name="Kallberg Y."/>
            <person name="Tangrot J."/>
            <person name="Rosling A."/>
        </authorList>
    </citation>
    <scope>NUCLEOTIDE SEQUENCE [LARGE SCALE GENOMIC DNA]</scope>
    <source>
        <strain evidence="1 2">120-4 pot B 10/14</strain>
    </source>
</reference>
<dbReference type="EMBL" id="CAJVQB010011573">
    <property type="protein sequence ID" value="CAG8748721.1"/>
    <property type="molecule type" value="Genomic_DNA"/>
</dbReference>
<sequence length="61" mass="6648">MSVIIITNQSTNANISNKNEDSEETIVYFTSNLAVNANNIYYSTVSVEYPSTSPQNSKGPS</sequence>
<name>A0ABN7V9V8_GIGMA</name>
<organism evidence="1 2">
    <name type="scientific">Gigaspora margarita</name>
    <dbReference type="NCBI Taxonomy" id="4874"/>
    <lineage>
        <taxon>Eukaryota</taxon>
        <taxon>Fungi</taxon>
        <taxon>Fungi incertae sedis</taxon>
        <taxon>Mucoromycota</taxon>
        <taxon>Glomeromycotina</taxon>
        <taxon>Glomeromycetes</taxon>
        <taxon>Diversisporales</taxon>
        <taxon>Gigasporaceae</taxon>
        <taxon>Gigaspora</taxon>
    </lineage>
</organism>
<accession>A0ABN7V9V8</accession>
<proteinExistence type="predicted"/>
<feature type="non-terminal residue" evidence="1">
    <location>
        <position position="61"/>
    </location>
</feature>
<comment type="caution">
    <text evidence="1">The sequence shown here is derived from an EMBL/GenBank/DDBJ whole genome shotgun (WGS) entry which is preliminary data.</text>
</comment>
<gene>
    <name evidence="1" type="ORF">GMARGA_LOCUS16147</name>
</gene>
<evidence type="ECO:0000313" key="1">
    <source>
        <dbReference type="EMBL" id="CAG8748721.1"/>
    </source>
</evidence>
<keyword evidence="2" id="KW-1185">Reference proteome</keyword>
<evidence type="ECO:0000313" key="2">
    <source>
        <dbReference type="Proteomes" id="UP000789901"/>
    </source>
</evidence>
<dbReference type="Proteomes" id="UP000789901">
    <property type="component" value="Unassembled WGS sequence"/>
</dbReference>
<protein>
    <submittedName>
        <fullName evidence="1">32577_t:CDS:1</fullName>
    </submittedName>
</protein>